<comment type="caution">
    <text evidence="8">The sequence shown here is derived from an EMBL/GenBank/DDBJ whole genome shotgun (WGS) entry which is preliminary data.</text>
</comment>
<keyword evidence="3" id="KW-0238">DNA-binding</keyword>
<accession>A0AAD5H3C1</accession>
<dbReference type="InterPro" id="IPR001471">
    <property type="entry name" value="AP2/ERF_dom"/>
</dbReference>
<dbReference type="GO" id="GO:0003677">
    <property type="term" value="F:DNA binding"/>
    <property type="evidence" value="ECO:0007669"/>
    <property type="project" value="UniProtKB-KW"/>
</dbReference>
<name>A0AAD5H3C1_9CHLO</name>
<evidence type="ECO:0000313" key="8">
    <source>
        <dbReference type="EMBL" id="KAI7839298.1"/>
    </source>
</evidence>
<keyword evidence="5" id="KW-0539">Nucleus</keyword>
<evidence type="ECO:0000256" key="3">
    <source>
        <dbReference type="ARBA" id="ARBA00023125"/>
    </source>
</evidence>
<dbReference type="PROSITE" id="PS51032">
    <property type="entry name" value="AP2_ERF"/>
    <property type="match status" value="1"/>
</dbReference>
<proteinExistence type="predicted"/>
<feature type="region of interest" description="Disordered" evidence="6">
    <location>
        <begin position="40"/>
        <end position="89"/>
    </location>
</feature>
<dbReference type="GO" id="GO:0005634">
    <property type="term" value="C:nucleus"/>
    <property type="evidence" value="ECO:0007669"/>
    <property type="project" value="UniProtKB-SubCell"/>
</dbReference>
<keyword evidence="4" id="KW-0804">Transcription</keyword>
<evidence type="ECO:0000256" key="2">
    <source>
        <dbReference type="ARBA" id="ARBA00023015"/>
    </source>
</evidence>
<reference evidence="8" key="1">
    <citation type="submission" date="2020-11" db="EMBL/GenBank/DDBJ databases">
        <title>Chlorella ohadii genome sequencing and assembly.</title>
        <authorList>
            <person name="Murik O."/>
            <person name="Treves H."/>
            <person name="Kedem I."/>
            <person name="Shotland Y."/>
            <person name="Kaplan A."/>
        </authorList>
    </citation>
    <scope>NUCLEOTIDE SEQUENCE</scope>
    <source>
        <strain evidence="8">1</strain>
    </source>
</reference>
<protein>
    <recommendedName>
        <fullName evidence="7">AP2/ERF domain-containing protein</fullName>
    </recommendedName>
</protein>
<evidence type="ECO:0000256" key="1">
    <source>
        <dbReference type="ARBA" id="ARBA00004123"/>
    </source>
</evidence>
<gene>
    <name evidence="8" type="ORF">COHA_006996</name>
</gene>
<keyword evidence="2" id="KW-0805">Transcription regulation</keyword>
<sequence>MQVVQTPVYVDAATGQILHMGQPLPLLPGQALALHASAAAPAGSNPLSSPASVGVTASAGSHKQPKRRRGARGAALVEGRASSSGTSALDRHAQLAQGYTHEELPVVTSLFEAHAAHPFSPTEPAASPHLHQQLAPVLQPGTLGMRPSHSTPVLGGQASLLPPGGAAAVGTAGTPFGPVVSESTSHSPGPPAAKQPAPEVQHAEPGTQPHVPPKGFSGAVLRGVTRELQSVASAPLLGAATGAGSSKETPLRGVKRDAWSLTWDAFLEAPAQGSGGKTSILQGFKQASRGGWGDVEAIHLGKWATKEQAGRAVDIASLKLLGEGAQTNFNVQTYSKALPALAAHSGEQVVAALKKDSALSLTRTSKYRGTRRIGPGQYEARLPPKPVPSAATAAAANGGGTAAAAAAGVVPGGMVPAAATDSSAALALQMQQAQMQQLLMQQQYAAAQFGQFQHIAVLPIVAGDAGLPMAGDGHLAFGALAPAADDEVQQAGASWDFGSADQ</sequence>
<dbReference type="PANTHER" id="PTHR32467:SF90">
    <property type="entry name" value="AP2-LIKE ETHYLENE-RESPONSIVE TRANSCRIPTION FACTOR AIL1"/>
    <property type="match status" value="1"/>
</dbReference>
<dbReference type="PANTHER" id="PTHR32467">
    <property type="entry name" value="AP2-LIKE ETHYLENE-RESPONSIVE TRANSCRIPTION FACTOR"/>
    <property type="match status" value="1"/>
</dbReference>
<feature type="domain" description="AP2/ERF" evidence="7">
    <location>
        <begin position="250"/>
        <end position="330"/>
    </location>
</feature>
<evidence type="ECO:0000313" key="9">
    <source>
        <dbReference type="Proteomes" id="UP001205105"/>
    </source>
</evidence>
<dbReference type="Proteomes" id="UP001205105">
    <property type="component" value="Unassembled WGS sequence"/>
</dbReference>
<feature type="region of interest" description="Disordered" evidence="6">
    <location>
        <begin position="172"/>
        <end position="218"/>
    </location>
</feature>
<feature type="compositionally biased region" description="Low complexity" evidence="6">
    <location>
        <begin position="40"/>
        <end position="52"/>
    </location>
</feature>
<keyword evidence="9" id="KW-1185">Reference proteome</keyword>
<evidence type="ECO:0000259" key="7">
    <source>
        <dbReference type="PROSITE" id="PS51032"/>
    </source>
</evidence>
<comment type="subcellular location">
    <subcellularLocation>
        <location evidence="1">Nucleus</location>
    </subcellularLocation>
</comment>
<dbReference type="GO" id="GO:0003700">
    <property type="term" value="F:DNA-binding transcription factor activity"/>
    <property type="evidence" value="ECO:0007669"/>
    <property type="project" value="InterPro"/>
</dbReference>
<evidence type="ECO:0000256" key="6">
    <source>
        <dbReference type="SAM" id="MobiDB-lite"/>
    </source>
</evidence>
<organism evidence="8 9">
    <name type="scientific">Chlorella ohadii</name>
    <dbReference type="NCBI Taxonomy" id="2649997"/>
    <lineage>
        <taxon>Eukaryota</taxon>
        <taxon>Viridiplantae</taxon>
        <taxon>Chlorophyta</taxon>
        <taxon>core chlorophytes</taxon>
        <taxon>Trebouxiophyceae</taxon>
        <taxon>Chlorellales</taxon>
        <taxon>Chlorellaceae</taxon>
        <taxon>Chlorella clade</taxon>
        <taxon>Chlorella</taxon>
    </lineage>
</organism>
<evidence type="ECO:0000256" key="5">
    <source>
        <dbReference type="ARBA" id="ARBA00023242"/>
    </source>
</evidence>
<evidence type="ECO:0000256" key="4">
    <source>
        <dbReference type="ARBA" id="ARBA00023163"/>
    </source>
</evidence>
<dbReference type="InterPro" id="IPR036955">
    <property type="entry name" value="AP2/ERF_dom_sf"/>
</dbReference>
<dbReference type="Gene3D" id="3.30.730.10">
    <property type="entry name" value="AP2/ERF domain"/>
    <property type="match status" value="1"/>
</dbReference>
<dbReference type="EMBL" id="JADXDR010000104">
    <property type="protein sequence ID" value="KAI7839298.1"/>
    <property type="molecule type" value="Genomic_DNA"/>
</dbReference>
<dbReference type="AlphaFoldDB" id="A0AAD5H3C1"/>